<feature type="region of interest" description="Disordered" evidence="1">
    <location>
        <begin position="1"/>
        <end position="32"/>
    </location>
</feature>
<evidence type="ECO:0000256" key="1">
    <source>
        <dbReference type="SAM" id="MobiDB-lite"/>
    </source>
</evidence>
<evidence type="ECO:0000256" key="2">
    <source>
        <dbReference type="SAM" id="Phobius"/>
    </source>
</evidence>
<keyword evidence="2" id="KW-1133">Transmembrane helix</keyword>
<proteinExistence type="predicted"/>
<dbReference type="Proteomes" id="UP001597419">
    <property type="component" value="Unassembled WGS sequence"/>
</dbReference>
<name>A0ABW5GXR2_9PSEU</name>
<keyword evidence="2" id="KW-0812">Transmembrane</keyword>
<comment type="caution">
    <text evidence="3">The sequence shown here is derived from an EMBL/GenBank/DDBJ whole genome shotgun (WGS) entry which is preliminary data.</text>
</comment>
<evidence type="ECO:0008006" key="5">
    <source>
        <dbReference type="Google" id="ProtNLM"/>
    </source>
</evidence>
<organism evidence="3 4">
    <name type="scientific">Amycolatopsis samaneae</name>
    <dbReference type="NCBI Taxonomy" id="664691"/>
    <lineage>
        <taxon>Bacteria</taxon>
        <taxon>Bacillati</taxon>
        <taxon>Actinomycetota</taxon>
        <taxon>Actinomycetes</taxon>
        <taxon>Pseudonocardiales</taxon>
        <taxon>Pseudonocardiaceae</taxon>
        <taxon>Amycolatopsis</taxon>
    </lineage>
</organism>
<reference evidence="4" key="1">
    <citation type="journal article" date="2019" name="Int. J. Syst. Evol. Microbiol.">
        <title>The Global Catalogue of Microorganisms (GCM) 10K type strain sequencing project: providing services to taxonomists for standard genome sequencing and annotation.</title>
        <authorList>
            <consortium name="The Broad Institute Genomics Platform"/>
            <consortium name="The Broad Institute Genome Sequencing Center for Infectious Disease"/>
            <person name="Wu L."/>
            <person name="Ma J."/>
        </authorList>
    </citation>
    <scope>NUCLEOTIDE SEQUENCE [LARGE SCALE GENOMIC DNA]</scope>
    <source>
        <strain evidence="4">CGMCC 4.7643</strain>
    </source>
</reference>
<gene>
    <name evidence="3" type="ORF">ACFSYJ_43980</name>
</gene>
<accession>A0ABW5GXR2</accession>
<evidence type="ECO:0000313" key="3">
    <source>
        <dbReference type="EMBL" id="MFD2465631.1"/>
    </source>
</evidence>
<keyword evidence="4" id="KW-1185">Reference proteome</keyword>
<evidence type="ECO:0000313" key="4">
    <source>
        <dbReference type="Proteomes" id="UP001597419"/>
    </source>
</evidence>
<dbReference type="EMBL" id="JBHUKU010000035">
    <property type="protein sequence ID" value="MFD2465631.1"/>
    <property type="molecule type" value="Genomic_DNA"/>
</dbReference>
<sequence>MVGAPFTPGPSDTAPLGAVGARPPGPPPAPARDTRALLLKGAGLVAIAVVSGLLWFLIRHEDKPEPVAQPPANAGEFAFAIAEGPIKSTDCVAKSYNQTQKLFQETPCVSLSRALFTTETGGAKALVSVALVTMPDAASAARLKALTEKDGTGNVTDLVKDGTYKAPGAPRVSAEKAAFASKAEGTEVTIVLADFFAQHKDAPLLKRIATDAVRLAAEIRK</sequence>
<dbReference type="RefSeq" id="WP_345408705.1">
    <property type="nucleotide sequence ID" value="NZ_BAABHG010000030.1"/>
</dbReference>
<keyword evidence="2" id="KW-0472">Membrane</keyword>
<feature type="transmembrane region" description="Helical" evidence="2">
    <location>
        <begin position="37"/>
        <end position="58"/>
    </location>
</feature>
<protein>
    <recommendedName>
        <fullName evidence="5">PknH-like extracellular domain-containing protein</fullName>
    </recommendedName>
</protein>